<feature type="compositionally biased region" description="Low complexity" evidence="1">
    <location>
        <begin position="11"/>
        <end position="20"/>
    </location>
</feature>
<dbReference type="RefSeq" id="WP_009714654.1">
    <property type="nucleotide sequence ID" value="NZ_GG657754.1"/>
</dbReference>
<evidence type="ECO:0000313" key="3">
    <source>
        <dbReference type="Proteomes" id="UP000003963"/>
    </source>
</evidence>
<name>D9WB57_9ACTN</name>
<dbReference type="STRING" id="457427.SSOG_02548"/>
<dbReference type="HOGENOM" id="CLU_136257_0_0_11"/>
<feature type="compositionally biased region" description="Basic and acidic residues" evidence="1">
    <location>
        <begin position="1"/>
        <end position="10"/>
    </location>
</feature>
<dbReference type="OrthoDB" id="4331735at2"/>
<sequence length="160" mass="16742">MTSDEERGDPGADAAAGQQGTHMRLNQAGSSDNPQLFGPPAPNLATSPAKKKAAVKALGGPDGIEHDTKKAGDSADLTTEKAAKEFKDWSTGAGLTTALKGWQASLKTLRHRLAAEKSALSDTHKALSGTDQRNGELFAQRPTTGDPSAGPLYRSRISDY</sequence>
<evidence type="ECO:0000256" key="1">
    <source>
        <dbReference type="SAM" id="MobiDB-lite"/>
    </source>
</evidence>
<feature type="region of interest" description="Disordered" evidence="1">
    <location>
        <begin position="117"/>
        <end position="160"/>
    </location>
</feature>
<dbReference type="AlphaFoldDB" id="D9WB57"/>
<dbReference type="EMBL" id="GG657754">
    <property type="protein sequence ID" value="EFL22834.1"/>
    <property type="molecule type" value="Genomic_DNA"/>
</dbReference>
<dbReference type="Proteomes" id="UP000003963">
    <property type="component" value="Unassembled WGS sequence"/>
</dbReference>
<reference evidence="2 3" key="1">
    <citation type="submission" date="2009-02" db="EMBL/GenBank/DDBJ databases">
        <title>Annotation of Streptomyces hygroscopicus strain ATCC 53653.</title>
        <authorList>
            <consortium name="The Broad Institute Genome Sequencing Platform"/>
            <consortium name="Broad Institute Microbial Sequencing Center"/>
            <person name="Fischbach M."/>
            <person name="Godfrey P."/>
            <person name="Ward D."/>
            <person name="Young S."/>
            <person name="Zeng Q."/>
            <person name="Koehrsen M."/>
            <person name="Alvarado L."/>
            <person name="Berlin A.M."/>
            <person name="Bochicchio J."/>
            <person name="Borenstein D."/>
            <person name="Chapman S.B."/>
            <person name="Chen Z."/>
            <person name="Engels R."/>
            <person name="Freedman E."/>
            <person name="Gellesch M."/>
            <person name="Goldberg J."/>
            <person name="Griggs A."/>
            <person name="Gujja S."/>
            <person name="Heilman E.R."/>
            <person name="Heiman D.I."/>
            <person name="Hepburn T.A."/>
            <person name="Howarth C."/>
            <person name="Jen D."/>
            <person name="Larson L."/>
            <person name="Lewis B."/>
            <person name="Mehta T."/>
            <person name="Park D."/>
            <person name="Pearson M."/>
            <person name="Richards J."/>
            <person name="Roberts A."/>
            <person name="Saif S."/>
            <person name="Shea T.D."/>
            <person name="Shenoy N."/>
            <person name="Sisk P."/>
            <person name="Stolte C."/>
            <person name="Sykes S.N."/>
            <person name="Thomson T."/>
            <person name="Walk T."/>
            <person name="White J."/>
            <person name="Yandava C."/>
            <person name="Straight P."/>
            <person name="Clardy J."/>
            <person name="Hung D."/>
            <person name="Kolter R."/>
            <person name="Mekalanos J."/>
            <person name="Walker S."/>
            <person name="Walsh C.T."/>
            <person name="Wieland-Brown L.C."/>
            <person name="Haas B."/>
            <person name="Nusbaum C."/>
            <person name="Birren B."/>
        </authorList>
    </citation>
    <scope>NUCLEOTIDE SEQUENCE [LARGE SCALE GENOMIC DNA]</scope>
    <source>
        <strain evidence="2 3">ATCC 53653</strain>
    </source>
</reference>
<protein>
    <submittedName>
        <fullName evidence="2">Uncharacterized protein</fullName>
    </submittedName>
</protein>
<accession>D9WB57</accession>
<proteinExistence type="predicted"/>
<evidence type="ECO:0000313" key="2">
    <source>
        <dbReference type="EMBL" id="EFL22834.1"/>
    </source>
</evidence>
<feature type="region of interest" description="Disordered" evidence="1">
    <location>
        <begin position="1"/>
        <end position="77"/>
    </location>
</feature>
<organism evidence="2 3">
    <name type="scientific">Streptomyces himastatinicus ATCC 53653</name>
    <dbReference type="NCBI Taxonomy" id="457427"/>
    <lineage>
        <taxon>Bacteria</taxon>
        <taxon>Bacillati</taxon>
        <taxon>Actinomycetota</taxon>
        <taxon>Actinomycetes</taxon>
        <taxon>Kitasatosporales</taxon>
        <taxon>Streptomycetaceae</taxon>
        <taxon>Streptomyces</taxon>
        <taxon>Streptomyces violaceusniger group</taxon>
    </lineage>
</organism>
<keyword evidence="3" id="KW-1185">Reference proteome</keyword>
<gene>
    <name evidence="2" type="ORF">SSOG_02548</name>
</gene>
<feature type="compositionally biased region" description="Basic and acidic residues" evidence="1">
    <location>
        <begin position="63"/>
        <end position="77"/>
    </location>
</feature>